<evidence type="ECO:0000256" key="5">
    <source>
        <dbReference type="ARBA" id="ARBA00022448"/>
    </source>
</evidence>
<comment type="function">
    <text evidence="1">Required for nicotinamide riboside transport across the inner membrane.</text>
</comment>
<evidence type="ECO:0000256" key="10">
    <source>
        <dbReference type="SAM" id="Phobius"/>
    </source>
</evidence>
<evidence type="ECO:0000256" key="9">
    <source>
        <dbReference type="ARBA" id="ARBA00023136"/>
    </source>
</evidence>
<sequence>MNQTISLLWGWTTSPLELFSFLLSIVTVACNIRQIHWGWLFAILSSALYALVFFDAKLYGDMSLQFVFIVVSVWGWWQWLQGKDQTTQTTNHRQCDQVAYLRPQVLRQSQWIMSLLFLLIASAVCFGFLKMYTDSDVPATDAILTAGSLLGQILIARKFIENWLVWIVVDVAYVGLYVYKNLHLTAILYGIFVVLAVMGYRSWANDLKTPITEKELRV</sequence>
<keyword evidence="9 10" id="KW-0472">Membrane</keyword>
<comment type="similarity">
    <text evidence="3">Belongs to the nicotinamide ribonucleoside (NR) uptake permease (TC 4.B.1) family.</text>
</comment>
<evidence type="ECO:0000256" key="3">
    <source>
        <dbReference type="ARBA" id="ARBA00006669"/>
    </source>
</evidence>
<reference evidence="11" key="1">
    <citation type="submission" date="2023-09" db="EMBL/GenBank/DDBJ databases">
        <title>Undibacterium sp. 20NA77.5 isolated from freshwater.</title>
        <authorList>
            <person name="Le V."/>
            <person name="Ko S.-R."/>
            <person name="Ahn C.-Y."/>
            <person name="Oh H.-M."/>
        </authorList>
    </citation>
    <scope>NUCLEOTIDE SEQUENCE</scope>
    <source>
        <strain evidence="11">20NA77.5</strain>
    </source>
</reference>
<evidence type="ECO:0000256" key="2">
    <source>
        <dbReference type="ARBA" id="ARBA00004651"/>
    </source>
</evidence>
<proteinExistence type="inferred from homology"/>
<evidence type="ECO:0000256" key="7">
    <source>
        <dbReference type="ARBA" id="ARBA00022692"/>
    </source>
</evidence>
<feature type="transmembrane region" description="Helical" evidence="10">
    <location>
        <begin position="163"/>
        <end position="180"/>
    </location>
</feature>
<feature type="transmembrane region" description="Helical" evidence="10">
    <location>
        <begin position="6"/>
        <end position="30"/>
    </location>
</feature>
<evidence type="ECO:0000313" key="11">
    <source>
        <dbReference type="EMBL" id="WMW79001.1"/>
    </source>
</evidence>
<evidence type="ECO:0000256" key="1">
    <source>
        <dbReference type="ARBA" id="ARBA00002672"/>
    </source>
</evidence>
<keyword evidence="8 10" id="KW-1133">Transmembrane helix</keyword>
<feature type="transmembrane region" description="Helical" evidence="10">
    <location>
        <begin position="37"/>
        <end position="56"/>
    </location>
</feature>
<keyword evidence="12" id="KW-1185">Reference proteome</keyword>
<dbReference type="Proteomes" id="UP001181355">
    <property type="component" value="Chromosome"/>
</dbReference>
<organism evidence="11 12">
    <name type="scientific">Undibacterium cyanobacteriorum</name>
    <dbReference type="NCBI Taxonomy" id="3073561"/>
    <lineage>
        <taxon>Bacteria</taxon>
        <taxon>Pseudomonadati</taxon>
        <taxon>Pseudomonadota</taxon>
        <taxon>Betaproteobacteria</taxon>
        <taxon>Burkholderiales</taxon>
        <taxon>Oxalobacteraceae</taxon>
        <taxon>Undibacterium</taxon>
    </lineage>
</organism>
<feature type="transmembrane region" description="Helical" evidence="10">
    <location>
        <begin position="186"/>
        <end position="204"/>
    </location>
</feature>
<keyword evidence="6" id="KW-1003">Cell membrane</keyword>
<dbReference type="PANTHER" id="PTHR36122:SF2">
    <property type="entry name" value="NICOTINAMIDE RIBOSIDE TRANSPORTER PNUC"/>
    <property type="match status" value="1"/>
</dbReference>
<accession>A0ABY9RFU2</accession>
<comment type="subcellular location">
    <subcellularLocation>
        <location evidence="2">Cell membrane</location>
        <topology evidence="2">Multi-pass membrane protein</topology>
    </subcellularLocation>
</comment>
<feature type="transmembrane region" description="Helical" evidence="10">
    <location>
        <begin position="111"/>
        <end position="132"/>
    </location>
</feature>
<evidence type="ECO:0000256" key="6">
    <source>
        <dbReference type="ARBA" id="ARBA00022475"/>
    </source>
</evidence>
<dbReference type="Pfam" id="PF04973">
    <property type="entry name" value="NMN_transporter"/>
    <property type="match status" value="1"/>
</dbReference>
<gene>
    <name evidence="11" type="primary">pnuC</name>
    <name evidence="11" type="ORF">RF679_10040</name>
</gene>
<keyword evidence="5" id="KW-0813">Transport</keyword>
<name>A0ABY9RFU2_9BURK</name>
<dbReference type="EMBL" id="CP133720">
    <property type="protein sequence ID" value="WMW79001.1"/>
    <property type="molecule type" value="Genomic_DNA"/>
</dbReference>
<keyword evidence="7 10" id="KW-0812">Transmembrane</keyword>
<dbReference type="PANTHER" id="PTHR36122">
    <property type="entry name" value="NICOTINAMIDE RIBOSIDE TRANSPORTER PNUC"/>
    <property type="match status" value="1"/>
</dbReference>
<feature type="transmembrane region" description="Helical" evidence="10">
    <location>
        <begin position="62"/>
        <end position="80"/>
    </location>
</feature>
<dbReference type="InterPro" id="IPR006419">
    <property type="entry name" value="NMN_transpt_PnuC"/>
</dbReference>
<evidence type="ECO:0000313" key="12">
    <source>
        <dbReference type="Proteomes" id="UP001181355"/>
    </source>
</evidence>
<dbReference type="RefSeq" id="WP_309480502.1">
    <property type="nucleotide sequence ID" value="NZ_CP133720.1"/>
</dbReference>
<protein>
    <recommendedName>
        <fullName evidence="4">Nicotinamide riboside transporter PnuC</fullName>
    </recommendedName>
</protein>
<dbReference type="NCBIfam" id="TIGR01528">
    <property type="entry name" value="NMN_trans_PnuC"/>
    <property type="match status" value="1"/>
</dbReference>
<evidence type="ECO:0000256" key="4">
    <source>
        <dbReference type="ARBA" id="ARBA00017522"/>
    </source>
</evidence>
<evidence type="ECO:0000256" key="8">
    <source>
        <dbReference type="ARBA" id="ARBA00022989"/>
    </source>
</evidence>